<dbReference type="InterPro" id="IPR009057">
    <property type="entry name" value="Homeodomain-like_sf"/>
</dbReference>
<evidence type="ECO:0000313" key="7">
    <source>
        <dbReference type="Proteomes" id="UP000501692"/>
    </source>
</evidence>
<organism evidence="6 7">
    <name type="scientific">Acinetobacter pittii</name>
    <name type="common">Acinetobacter genomosp. 3</name>
    <dbReference type="NCBI Taxonomy" id="48296"/>
    <lineage>
        <taxon>Bacteria</taxon>
        <taxon>Pseudomonadati</taxon>
        <taxon>Pseudomonadota</taxon>
        <taxon>Gammaproteobacteria</taxon>
        <taxon>Moraxellales</taxon>
        <taxon>Moraxellaceae</taxon>
        <taxon>Acinetobacter</taxon>
        <taxon>Acinetobacter calcoaceticus/baumannii complex</taxon>
    </lineage>
</organism>
<evidence type="ECO:0000259" key="5">
    <source>
        <dbReference type="PROSITE" id="PS50977"/>
    </source>
</evidence>
<dbReference type="SUPFAM" id="SSF46689">
    <property type="entry name" value="Homeodomain-like"/>
    <property type="match status" value="1"/>
</dbReference>
<dbReference type="EMBL" id="CP049808">
    <property type="protein sequence ID" value="QIT19999.1"/>
    <property type="molecule type" value="Genomic_DNA"/>
</dbReference>
<dbReference type="AlphaFoldDB" id="A0A6H0G0B2"/>
<keyword evidence="3" id="KW-0804">Transcription</keyword>
<dbReference type="PANTHER" id="PTHR47506:SF1">
    <property type="entry name" value="HTH-TYPE TRANSCRIPTIONAL REGULATOR YJDC"/>
    <property type="match status" value="1"/>
</dbReference>
<keyword evidence="6" id="KW-0614">Plasmid</keyword>
<gene>
    <name evidence="6" type="ORF">G8E09_19510</name>
</gene>
<evidence type="ECO:0000256" key="3">
    <source>
        <dbReference type="ARBA" id="ARBA00023163"/>
    </source>
</evidence>
<dbReference type="PRINTS" id="PR00455">
    <property type="entry name" value="HTHTETR"/>
</dbReference>
<sequence length="190" mass="21636">MTEFKLEKISTGSNVKGVMSKKCVILNTAHSLFKSYGFNSVGVDRIIAESNVAKMTFYNNFGSKDNLIFACVEFEIESQKREILRAIEPLDEFTSREKLQAIYQWHIDHISKPDYNGCLLNKALIELWHLKHLISAIESFNTLKFDIVANLVKGTGAKTVLNFLNGIMQPANSYVLNMQEFDSLIDLYDK</sequence>
<feature type="DNA-binding region" description="H-T-H motif" evidence="4">
    <location>
        <begin position="42"/>
        <end position="61"/>
    </location>
</feature>
<evidence type="ECO:0000313" key="6">
    <source>
        <dbReference type="EMBL" id="QIT19999.1"/>
    </source>
</evidence>
<accession>A0A6H0G0B2</accession>
<keyword evidence="2 4" id="KW-0238">DNA-binding</keyword>
<geneLocation type="plasmid" evidence="7">
    <name>pa1254_2</name>
</geneLocation>
<protein>
    <submittedName>
        <fullName evidence="6">TetR/AcrR family transcriptional regulator</fullName>
    </submittedName>
</protein>
<dbReference type="Proteomes" id="UP000501692">
    <property type="component" value="Plasmid pA1254_2"/>
</dbReference>
<dbReference type="InterPro" id="IPR001647">
    <property type="entry name" value="HTH_TetR"/>
</dbReference>
<dbReference type="Pfam" id="PF00440">
    <property type="entry name" value="TetR_N"/>
    <property type="match status" value="1"/>
</dbReference>
<evidence type="ECO:0000256" key="1">
    <source>
        <dbReference type="ARBA" id="ARBA00023015"/>
    </source>
</evidence>
<dbReference type="GO" id="GO:0003677">
    <property type="term" value="F:DNA binding"/>
    <property type="evidence" value="ECO:0007669"/>
    <property type="project" value="UniProtKB-UniRule"/>
</dbReference>
<dbReference type="Gene3D" id="1.10.357.10">
    <property type="entry name" value="Tetracycline Repressor, domain 2"/>
    <property type="match status" value="1"/>
</dbReference>
<dbReference type="PROSITE" id="PS50977">
    <property type="entry name" value="HTH_TETR_2"/>
    <property type="match status" value="1"/>
</dbReference>
<evidence type="ECO:0000256" key="4">
    <source>
        <dbReference type="PROSITE-ProRule" id="PRU00335"/>
    </source>
</evidence>
<feature type="domain" description="HTH tetR-type" evidence="5">
    <location>
        <begin position="19"/>
        <end position="79"/>
    </location>
</feature>
<proteinExistence type="predicted"/>
<reference evidence="6 7" key="1">
    <citation type="submission" date="2020-03" db="EMBL/GenBank/DDBJ databases">
        <authorList>
            <person name="Zhang L."/>
            <person name="Han X."/>
            <person name="Chen Y."/>
            <person name="Yu Y."/>
        </authorList>
    </citation>
    <scope>NUCLEOTIDE SEQUENCE [LARGE SCALE GENOMIC DNA]</scope>
    <source>
        <strain evidence="6 7">A1254</strain>
        <plasmid evidence="7">pa1254_2</plasmid>
    </source>
</reference>
<dbReference type="RefSeq" id="WP_167564483.1">
    <property type="nucleotide sequence ID" value="NZ_CP049808.1"/>
</dbReference>
<name>A0A6H0G0B2_ACIPI</name>
<evidence type="ECO:0000256" key="2">
    <source>
        <dbReference type="ARBA" id="ARBA00023125"/>
    </source>
</evidence>
<dbReference type="PANTHER" id="PTHR47506">
    <property type="entry name" value="TRANSCRIPTIONAL REGULATORY PROTEIN"/>
    <property type="match status" value="1"/>
</dbReference>
<keyword evidence="1" id="KW-0805">Transcription regulation</keyword>